<name>A0ABN1ZTW8_9ACTN</name>
<accession>A0ABN1ZTW8</accession>
<evidence type="ECO:0000313" key="1">
    <source>
        <dbReference type="EMBL" id="GAA1504285.1"/>
    </source>
</evidence>
<proteinExistence type="predicted"/>
<dbReference type="RefSeq" id="WP_141005904.1">
    <property type="nucleotide sequence ID" value="NZ_BAAAOR010000004.1"/>
</dbReference>
<dbReference type="EMBL" id="BAAAOR010000004">
    <property type="protein sequence ID" value="GAA1504285.1"/>
    <property type="molecule type" value="Genomic_DNA"/>
</dbReference>
<organism evidence="1 2">
    <name type="scientific">Nocardioides humi</name>
    <dbReference type="NCBI Taxonomy" id="449461"/>
    <lineage>
        <taxon>Bacteria</taxon>
        <taxon>Bacillati</taxon>
        <taxon>Actinomycetota</taxon>
        <taxon>Actinomycetes</taxon>
        <taxon>Propionibacteriales</taxon>
        <taxon>Nocardioidaceae</taxon>
        <taxon>Nocardioides</taxon>
    </lineage>
</organism>
<sequence length="64" mass="7024">MPENTPTDREIVTALLAMNGISPTPEEVDQMVAAYPQSREGVEALYTMPGVRYAEPAVTFDPRV</sequence>
<evidence type="ECO:0000313" key="2">
    <source>
        <dbReference type="Proteomes" id="UP001500842"/>
    </source>
</evidence>
<gene>
    <name evidence="1" type="ORF">GCM10009788_04520</name>
</gene>
<reference evidence="1 2" key="1">
    <citation type="journal article" date="2019" name="Int. J. Syst. Evol. Microbiol.">
        <title>The Global Catalogue of Microorganisms (GCM) 10K type strain sequencing project: providing services to taxonomists for standard genome sequencing and annotation.</title>
        <authorList>
            <consortium name="The Broad Institute Genomics Platform"/>
            <consortium name="The Broad Institute Genome Sequencing Center for Infectious Disease"/>
            <person name="Wu L."/>
            <person name="Ma J."/>
        </authorList>
    </citation>
    <scope>NUCLEOTIDE SEQUENCE [LARGE SCALE GENOMIC DNA]</scope>
    <source>
        <strain evidence="1 2">JCM 14942</strain>
    </source>
</reference>
<dbReference type="Proteomes" id="UP001500842">
    <property type="component" value="Unassembled WGS sequence"/>
</dbReference>
<comment type="caution">
    <text evidence="1">The sequence shown here is derived from an EMBL/GenBank/DDBJ whole genome shotgun (WGS) entry which is preliminary data.</text>
</comment>
<protein>
    <submittedName>
        <fullName evidence="1">Uncharacterized protein</fullName>
    </submittedName>
</protein>
<keyword evidence="2" id="KW-1185">Reference proteome</keyword>